<evidence type="ECO:0000313" key="3">
    <source>
        <dbReference type="Proteomes" id="UP001218218"/>
    </source>
</evidence>
<sequence>MAGYEKRRLQANSKPEATDSDSDSEFGIRVTAKSKKRRIGLLQSCNLGFLSNCVVPSFQLDMCGLLYLLACQPTRILRDLNPPRANTTAGIESVVLGLETRTLDRHQSLGCILPLPVYLNPPQPLPYSFPSLYSKPASKAGSFHCSGPNHPDPATELSQMTACPRSSARLLSLQEKHFGNKNCTVNPPNSRAKALPVLSKPIWMPEADLHNRRGPSSTPQPSRAQGSFRTSSWFSTLRMLKAIQMKYNGFRRYTVGMYSKREKISGQRLAKPWQDQAHPGLTSLPPDSRMCEIYGEDWLEGGECEYVDVPMGHVHRCI</sequence>
<organism evidence="2 3">
    <name type="scientific">Mycena albidolilacea</name>
    <dbReference type="NCBI Taxonomy" id="1033008"/>
    <lineage>
        <taxon>Eukaryota</taxon>
        <taxon>Fungi</taxon>
        <taxon>Dikarya</taxon>
        <taxon>Basidiomycota</taxon>
        <taxon>Agaricomycotina</taxon>
        <taxon>Agaricomycetes</taxon>
        <taxon>Agaricomycetidae</taxon>
        <taxon>Agaricales</taxon>
        <taxon>Marasmiineae</taxon>
        <taxon>Mycenaceae</taxon>
        <taxon>Mycena</taxon>
    </lineage>
</organism>
<dbReference type="EMBL" id="JARIHO010000052">
    <property type="protein sequence ID" value="KAJ7321146.1"/>
    <property type="molecule type" value="Genomic_DNA"/>
</dbReference>
<name>A0AAD6ZFU0_9AGAR</name>
<reference evidence="2" key="1">
    <citation type="submission" date="2023-03" db="EMBL/GenBank/DDBJ databases">
        <title>Massive genome expansion in bonnet fungi (Mycena s.s.) driven by repeated elements and novel gene families across ecological guilds.</title>
        <authorList>
            <consortium name="Lawrence Berkeley National Laboratory"/>
            <person name="Harder C.B."/>
            <person name="Miyauchi S."/>
            <person name="Viragh M."/>
            <person name="Kuo A."/>
            <person name="Thoen E."/>
            <person name="Andreopoulos B."/>
            <person name="Lu D."/>
            <person name="Skrede I."/>
            <person name="Drula E."/>
            <person name="Henrissat B."/>
            <person name="Morin E."/>
            <person name="Kohler A."/>
            <person name="Barry K."/>
            <person name="LaButti K."/>
            <person name="Morin E."/>
            <person name="Salamov A."/>
            <person name="Lipzen A."/>
            <person name="Mereny Z."/>
            <person name="Hegedus B."/>
            <person name="Baldrian P."/>
            <person name="Stursova M."/>
            <person name="Weitz H."/>
            <person name="Taylor A."/>
            <person name="Grigoriev I.V."/>
            <person name="Nagy L.G."/>
            <person name="Martin F."/>
            <person name="Kauserud H."/>
        </authorList>
    </citation>
    <scope>NUCLEOTIDE SEQUENCE</scope>
    <source>
        <strain evidence="2">CBHHK002</strain>
    </source>
</reference>
<evidence type="ECO:0000313" key="2">
    <source>
        <dbReference type="EMBL" id="KAJ7321146.1"/>
    </source>
</evidence>
<protein>
    <submittedName>
        <fullName evidence="2">Uncharacterized protein</fullName>
    </submittedName>
</protein>
<keyword evidence="3" id="KW-1185">Reference proteome</keyword>
<proteinExistence type="predicted"/>
<feature type="region of interest" description="Disordered" evidence="1">
    <location>
        <begin position="207"/>
        <end position="228"/>
    </location>
</feature>
<dbReference type="AlphaFoldDB" id="A0AAD6ZFU0"/>
<gene>
    <name evidence="2" type="ORF">DFH08DRAFT_818949</name>
</gene>
<feature type="compositionally biased region" description="Polar residues" evidence="1">
    <location>
        <begin position="214"/>
        <end position="228"/>
    </location>
</feature>
<comment type="caution">
    <text evidence="2">The sequence shown here is derived from an EMBL/GenBank/DDBJ whole genome shotgun (WGS) entry which is preliminary data.</text>
</comment>
<feature type="region of interest" description="Disordered" evidence="1">
    <location>
        <begin position="1"/>
        <end position="25"/>
    </location>
</feature>
<dbReference type="Proteomes" id="UP001218218">
    <property type="component" value="Unassembled WGS sequence"/>
</dbReference>
<evidence type="ECO:0000256" key="1">
    <source>
        <dbReference type="SAM" id="MobiDB-lite"/>
    </source>
</evidence>
<accession>A0AAD6ZFU0</accession>